<name>A0A0P1MS57_9BACT</name>
<keyword evidence="2" id="KW-0378">Hydrolase</keyword>
<dbReference type="GO" id="GO:0004180">
    <property type="term" value="F:carboxypeptidase activity"/>
    <property type="evidence" value="ECO:0007669"/>
    <property type="project" value="UniProtKB-KW"/>
</dbReference>
<protein>
    <submittedName>
        <fullName evidence="7">Peptidoglycan synthetase FtsI</fullName>
    </submittedName>
</protein>
<dbReference type="InterPro" id="IPR005543">
    <property type="entry name" value="PASTA_dom"/>
</dbReference>
<evidence type="ECO:0000256" key="5">
    <source>
        <dbReference type="SAM" id="Phobius"/>
    </source>
</evidence>
<feature type="domain" description="PASTA" evidence="6">
    <location>
        <begin position="614"/>
        <end position="673"/>
    </location>
</feature>
<keyword evidence="5" id="KW-1133">Transmembrane helix</keyword>
<evidence type="ECO:0000256" key="2">
    <source>
        <dbReference type="ARBA" id="ARBA00022645"/>
    </source>
</evidence>
<dbReference type="Gene3D" id="3.30.450.330">
    <property type="match status" value="1"/>
</dbReference>
<dbReference type="CDD" id="cd06575">
    <property type="entry name" value="PASTA_Pbp2x-like_2"/>
    <property type="match status" value="1"/>
</dbReference>
<dbReference type="SUPFAM" id="SSF56601">
    <property type="entry name" value="beta-lactamase/transpeptidase-like"/>
    <property type="match status" value="1"/>
</dbReference>
<dbReference type="EMBL" id="CZVW01000004">
    <property type="protein sequence ID" value="CUS98543.1"/>
    <property type="molecule type" value="Genomic_DNA"/>
</dbReference>
<dbReference type="SMART" id="SM00740">
    <property type="entry name" value="PASTA"/>
    <property type="match status" value="1"/>
</dbReference>
<dbReference type="SUPFAM" id="SSF56519">
    <property type="entry name" value="Penicillin binding protein dimerisation domain"/>
    <property type="match status" value="1"/>
</dbReference>
<dbReference type="Pfam" id="PF03717">
    <property type="entry name" value="PBP_dimer"/>
    <property type="match status" value="1"/>
</dbReference>
<dbReference type="GO" id="GO:0005886">
    <property type="term" value="C:plasma membrane"/>
    <property type="evidence" value="ECO:0007669"/>
    <property type="project" value="TreeGrafter"/>
</dbReference>
<feature type="transmembrane region" description="Helical" evidence="5">
    <location>
        <begin position="21"/>
        <end position="40"/>
    </location>
</feature>
<dbReference type="InterPro" id="IPR001460">
    <property type="entry name" value="PCN-bd_Tpept"/>
</dbReference>
<dbReference type="Pfam" id="PF00905">
    <property type="entry name" value="Transpeptidase"/>
    <property type="match status" value="1"/>
</dbReference>
<dbReference type="AlphaFoldDB" id="A0A0P1MS57"/>
<dbReference type="InterPro" id="IPR012338">
    <property type="entry name" value="Beta-lactam/transpept-like"/>
</dbReference>
<dbReference type="Gene3D" id="3.40.710.10">
    <property type="entry name" value="DD-peptidase/beta-lactamase superfamily"/>
    <property type="match status" value="1"/>
</dbReference>
<organism evidence="7 8">
    <name type="scientific">Candidatus Chryseopegocella kryptomonas</name>
    <dbReference type="NCBI Taxonomy" id="1633643"/>
    <lineage>
        <taxon>Bacteria</taxon>
        <taxon>Pseudomonadati</taxon>
        <taxon>Candidatus Kryptoniota</taxon>
        <taxon>Candidatus Chryseopegocella</taxon>
    </lineage>
</organism>
<keyword evidence="2" id="KW-0121">Carboxypeptidase</keyword>
<keyword evidence="2" id="KW-0645">Protease</keyword>
<evidence type="ECO:0000259" key="6">
    <source>
        <dbReference type="PROSITE" id="PS51178"/>
    </source>
</evidence>
<dbReference type="OrthoDB" id="9804124at2"/>
<evidence type="ECO:0000256" key="4">
    <source>
        <dbReference type="SAM" id="MobiDB-lite"/>
    </source>
</evidence>
<comment type="subcellular location">
    <subcellularLocation>
        <location evidence="1">Membrane</location>
    </subcellularLocation>
</comment>
<sequence>MTFDVKNSDVRRISNSFYARLNFLFYLFTFFLVLIVLKLVKVQIFDHSYYASISNVQYYTTIELPAKRGLIFDREGKILATNLISADIGADPYYLKKVGANLNDVAENLANIFGGDRKYYLEKLRSGEKRFVWLVRDISPEAFEKFNLFLSRLKTRKEKEIYKGIIKVEKFKRFYPYDNLASHVIGAVSGEGKALMGVEVKFDEILRGKNGFMKLTRDALGDARAEVKFDREEPIDGYNLKLTIDVGIQTIIESELEKAVKEFEAESGVVVVVDPWTGDILGLANYPSFNPNNYWIYNSENFKNKAIIDAFEPGSTFKIVPASLLLEKDTMKLYSKVDVEGGKSLIRGVRVIDYKPNDVLNFREVLKYSSNIGMAKLSLDLDKLEFYKHIRNFGFGSYTGINLPAESRGELKTPDKWTPATKIFMSFGYELRATPIQIAMAYSVIANGGILFQPRIVSEILNSKGEVVKSFPVVMVRRVISERTSKILTSILEDVVNDGTGVQAKVEGLRIAGKTGTAQMYEFGFYSKSHYRASFVGFFPVEKPKFVCFVMLESPKKNYAGGVVAAPVFRKIAEQLIKLSPVEVEPATSSLKIVQNQNSNFNSTKSSQSQKDEKNRGKQMPDLRSLSVRSALAKISVFNLKVKIIGSGWVVDQIPKPGVKINDGMECVLYCRDDLKEISAEK</sequence>
<dbReference type="GO" id="GO:0071555">
    <property type="term" value="P:cell wall organization"/>
    <property type="evidence" value="ECO:0007669"/>
    <property type="project" value="TreeGrafter"/>
</dbReference>
<dbReference type="PANTHER" id="PTHR30627">
    <property type="entry name" value="PEPTIDOGLYCAN D,D-TRANSPEPTIDASE"/>
    <property type="match status" value="1"/>
</dbReference>
<evidence type="ECO:0000256" key="1">
    <source>
        <dbReference type="ARBA" id="ARBA00004370"/>
    </source>
</evidence>
<dbReference type="InterPro" id="IPR005311">
    <property type="entry name" value="PBP_dimer"/>
</dbReference>
<dbReference type="InterPro" id="IPR036138">
    <property type="entry name" value="PBP_dimer_sf"/>
</dbReference>
<keyword evidence="3 5" id="KW-0472">Membrane</keyword>
<dbReference type="RefSeq" id="WP_092347976.1">
    <property type="nucleotide sequence ID" value="NZ_CZVW01000004.1"/>
</dbReference>
<evidence type="ECO:0000256" key="3">
    <source>
        <dbReference type="ARBA" id="ARBA00023136"/>
    </source>
</evidence>
<feature type="compositionally biased region" description="Polar residues" evidence="4">
    <location>
        <begin position="600"/>
        <end position="609"/>
    </location>
</feature>
<dbReference type="PANTHER" id="PTHR30627:SF1">
    <property type="entry name" value="PEPTIDOGLYCAN D,D-TRANSPEPTIDASE FTSI"/>
    <property type="match status" value="1"/>
</dbReference>
<feature type="compositionally biased region" description="Basic and acidic residues" evidence="4">
    <location>
        <begin position="610"/>
        <end position="621"/>
    </location>
</feature>
<gene>
    <name evidence="7" type="ORF">JGI23_00502</name>
</gene>
<dbReference type="Pfam" id="PF03793">
    <property type="entry name" value="PASTA"/>
    <property type="match status" value="1"/>
</dbReference>
<keyword evidence="5" id="KW-0812">Transmembrane</keyword>
<accession>A0A0P1MS57</accession>
<evidence type="ECO:0000313" key="7">
    <source>
        <dbReference type="EMBL" id="CUS98543.1"/>
    </source>
</evidence>
<feature type="region of interest" description="Disordered" evidence="4">
    <location>
        <begin position="600"/>
        <end position="621"/>
    </location>
</feature>
<evidence type="ECO:0000313" key="8">
    <source>
        <dbReference type="Proteomes" id="UP000199197"/>
    </source>
</evidence>
<proteinExistence type="predicted"/>
<dbReference type="Proteomes" id="UP000199197">
    <property type="component" value="Unassembled WGS sequence"/>
</dbReference>
<dbReference type="Gene3D" id="3.90.1310.10">
    <property type="entry name" value="Penicillin-binding protein 2a (Domain 2)"/>
    <property type="match status" value="1"/>
</dbReference>
<dbReference type="GO" id="GO:0008658">
    <property type="term" value="F:penicillin binding"/>
    <property type="evidence" value="ECO:0007669"/>
    <property type="project" value="InterPro"/>
</dbReference>
<dbReference type="SUPFAM" id="SSF54184">
    <property type="entry name" value="Penicillin-binding protein 2x (pbp-2x), c-terminal domain"/>
    <property type="match status" value="1"/>
</dbReference>
<keyword evidence="8" id="KW-1185">Reference proteome</keyword>
<reference evidence="8" key="1">
    <citation type="submission" date="2015-11" db="EMBL/GenBank/DDBJ databases">
        <authorList>
            <person name="Varghese N."/>
        </authorList>
    </citation>
    <scope>NUCLEOTIDE SEQUENCE [LARGE SCALE GENOMIC DNA]</scope>
    <source>
        <strain evidence="8">JGI-23</strain>
    </source>
</reference>
<dbReference type="InterPro" id="IPR050515">
    <property type="entry name" value="Beta-lactam/transpept"/>
</dbReference>
<dbReference type="PROSITE" id="PS51178">
    <property type="entry name" value="PASTA"/>
    <property type="match status" value="1"/>
</dbReference>